<dbReference type="Proteomes" id="UP001596142">
    <property type="component" value="Unassembled WGS sequence"/>
</dbReference>
<dbReference type="InterPro" id="IPR029058">
    <property type="entry name" value="AB_hydrolase_fold"/>
</dbReference>
<gene>
    <name evidence="2" type="ORF">ACFPU1_02060</name>
</gene>
<dbReference type="InterPro" id="IPR000073">
    <property type="entry name" value="AB_hydrolase_1"/>
</dbReference>
<dbReference type="EMBL" id="JBHSOZ010000002">
    <property type="protein sequence ID" value="MFC5711561.1"/>
    <property type="molecule type" value="Genomic_DNA"/>
</dbReference>
<dbReference type="Pfam" id="PF00561">
    <property type="entry name" value="Abhydrolase_1"/>
    <property type="match status" value="1"/>
</dbReference>
<evidence type="ECO:0000313" key="2">
    <source>
        <dbReference type="EMBL" id="MFC5711561.1"/>
    </source>
</evidence>
<organism evidence="2 3">
    <name type="scientific">Thalassorhabdus alkalitolerans</name>
    <dbReference type="NCBI Taxonomy" id="2282697"/>
    <lineage>
        <taxon>Bacteria</taxon>
        <taxon>Bacillati</taxon>
        <taxon>Bacillota</taxon>
        <taxon>Bacilli</taxon>
        <taxon>Bacillales</taxon>
        <taxon>Bacillaceae</taxon>
        <taxon>Thalassorhabdus</taxon>
    </lineage>
</organism>
<keyword evidence="2" id="KW-0378">Hydrolase</keyword>
<dbReference type="RefSeq" id="WP_385937970.1">
    <property type="nucleotide sequence ID" value="NZ_JBHSOZ010000002.1"/>
</dbReference>
<comment type="caution">
    <text evidence="2">The sequence shown here is derived from an EMBL/GenBank/DDBJ whole genome shotgun (WGS) entry which is preliminary data.</text>
</comment>
<dbReference type="SUPFAM" id="SSF53474">
    <property type="entry name" value="alpha/beta-Hydrolases"/>
    <property type="match status" value="1"/>
</dbReference>
<dbReference type="PANTHER" id="PTHR43433:SF5">
    <property type="entry name" value="AB HYDROLASE-1 DOMAIN-CONTAINING PROTEIN"/>
    <property type="match status" value="1"/>
</dbReference>
<evidence type="ECO:0000259" key="1">
    <source>
        <dbReference type="Pfam" id="PF00561"/>
    </source>
</evidence>
<proteinExistence type="predicted"/>
<evidence type="ECO:0000313" key="3">
    <source>
        <dbReference type="Proteomes" id="UP001596142"/>
    </source>
</evidence>
<protein>
    <submittedName>
        <fullName evidence="2">Alpha/beta fold hydrolase</fullName>
    </submittedName>
</protein>
<dbReference type="PRINTS" id="PR00111">
    <property type="entry name" value="ABHYDROLASE"/>
</dbReference>
<keyword evidence="3" id="KW-1185">Reference proteome</keyword>
<accession>A0ABW0YIR3</accession>
<name>A0ABW0YIR3_9BACI</name>
<dbReference type="PANTHER" id="PTHR43433">
    <property type="entry name" value="HYDROLASE, ALPHA/BETA FOLD FAMILY PROTEIN"/>
    <property type="match status" value="1"/>
</dbReference>
<feature type="domain" description="AB hydrolase-1" evidence="1">
    <location>
        <begin position="20"/>
        <end position="123"/>
    </location>
</feature>
<dbReference type="Gene3D" id="3.40.50.1820">
    <property type="entry name" value="alpha/beta hydrolase"/>
    <property type="match status" value="1"/>
</dbReference>
<dbReference type="GO" id="GO:0016787">
    <property type="term" value="F:hydrolase activity"/>
    <property type="evidence" value="ECO:0007669"/>
    <property type="project" value="UniProtKB-KW"/>
</dbReference>
<reference evidence="3" key="1">
    <citation type="journal article" date="2019" name="Int. J. Syst. Evol. Microbiol.">
        <title>The Global Catalogue of Microorganisms (GCM) 10K type strain sequencing project: providing services to taxonomists for standard genome sequencing and annotation.</title>
        <authorList>
            <consortium name="The Broad Institute Genomics Platform"/>
            <consortium name="The Broad Institute Genome Sequencing Center for Infectious Disease"/>
            <person name="Wu L."/>
            <person name="Ma J."/>
        </authorList>
    </citation>
    <scope>NUCLEOTIDE SEQUENCE [LARGE SCALE GENOMIC DNA]</scope>
    <source>
        <strain evidence="3">CECT 7184</strain>
    </source>
</reference>
<dbReference type="InterPro" id="IPR050471">
    <property type="entry name" value="AB_hydrolase"/>
</dbReference>
<sequence length="262" mass="29325">MPYFHSNGADLYYESTGSGPPLMFLHPPAMGAAAFYTQREELSDQFQVITFDARGHGKSGDGGRNDLLIAEWAEDMAALADHLGVSQIIPCGYSSGANPALEFAISYPERTAGLILISGYPEVSTNILDKQIKIGIWGMKKDLRGMLAKWLAVSHTGNKKHQRFIEKTAKASNPVLLKNLYANSLYYQCTEQLPKIKCPVAAIYGANDYYIHYYQYLFYKYVRNIQLIHIQGIAHQIPTKKPKELHGIIRSFVAQHHLSSIT</sequence>